<protein>
    <recommendedName>
        <fullName evidence="6">Signal peptidase I</fullName>
        <ecNumber evidence="6">3.4.21.89</ecNumber>
    </recommendedName>
</protein>
<dbReference type="CDD" id="cd06530">
    <property type="entry name" value="S26_SPase_I"/>
    <property type="match status" value="1"/>
</dbReference>
<evidence type="ECO:0000256" key="2">
    <source>
        <dbReference type="ARBA" id="ARBA00009370"/>
    </source>
</evidence>
<dbReference type="EC" id="3.4.21.89" evidence="6"/>
<dbReference type="AlphaFoldDB" id="A0A926NBU6"/>
<dbReference type="InterPro" id="IPR036286">
    <property type="entry name" value="LexA/Signal_pep-like_sf"/>
</dbReference>
<dbReference type="Gene3D" id="2.10.109.10">
    <property type="entry name" value="Umud Fragment, subunit A"/>
    <property type="match status" value="1"/>
</dbReference>
<dbReference type="PANTHER" id="PTHR43390:SF1">
    <property type="entry name" value="CHLOROPLAST PROCESSING PEPTIDASE"/>
    <property type="match status" value="1"/>
</dbReference>
<comment type="catalytic activity">
    <reaction evidence="6">
        <text>Cleavage of hydrophobic, N-terminal signal or leader sequences from secreted and periplasmic proteins.</text>
        <dbReference type="EC" id="3.4.21.89"/>
    </reaction>
</comment>
<comment type="caution">
    <text evidence="8">The sequence shown here is derived from an EMBL/GenBank/DDBJ whole genome shotgun (WGS) entry which is preliminary data.</text>
</comment>
<evidence type="ECO:0000313" key="9">
    <source>
        <dbReference type="Proteomes" id="UP000661691"/>
    </source>
</evidence>
<dbReference type="InterPro" id="IPR019533">
    <property type="entry name" value="Peptidase_S26"/>
</dbReference>
<dbReference type="Proteomes" id="UP000661691">
    <property type="component" value="Unassembled WGS sequence"/>
</dbReference>
<dbReference type="InterPro" id="IPR000223">
    <property type="entry name" value="Pept_S26A_signal_pept_1"/>
</dbReference>
<evidence type="ECO:0000313" key="8">
    <source>
        <dbReference type="EMBL" id="MBD1373377.1"/>
    </source>
</evidence>
<dbReference type="PROSITE" id="PS00501">
    <property type="entry name" value="SPASE_I_1"/>
    <property type="match status" value="1"/>
</dbReference>
<dbReference type="GO" id="GO:0005886">
    <property type="term" value="C:plasma membrane"/>
    <property type="evidence" value="ECO:0007669"/>
    <property type="project" value="UniProtKB-SubCell"/>
</dbReference>
<gene>
    <name evidence="8" type="primary">lepB</name>
    <name evidence="8" type="ORF">IC620_13565</name>
</gene>
<name>A0A926NBU6_9BACL</name>
<reference evidence="8" key="1">
    <citation type="submission" date="2020-09" db="EMBL/GenBank/DDBJ databases">
        <title>A novel bacterium of genus Hazenella, isolated from South China Sea.</title>
        <authorList>
            <person name="Huang H."/>
            <person name="Mo K."/>
            <person name="Hu Y."/>
        </authorList>
    </citation>
    <scope>NUCLEOTIDE SEQUENCE</scope>
    <source>
        <strain evidence="8">IB182357</strain>
    </source>
</reference>
<dbReference type="EMBL" id="JACXAH010000024">
    <property type="protein sequence ID" value="MBD1373377.1"/>
    <property type="molecule type" value="Genomic_DNA"/>
</dbReference>
<feature type="domain" description="Peptidase S26" evidence="7">
    <location>
        <begin position="11"/>
        <end position="167"/>
    </location>
</feature>
<comment type="similarity">
    <text evidence="2 6">Belongs to the peptidase S26 family.</text>
</comment>
<feature type="active site" evidence="5">
    <location>
        <position position="39"/>
    </location>
</feature>
<evidence type="ECO:0000256" key="6">
    <source>
        <dbReference type="RuleBase" id="RU362042"/>
    </source>
</evidence>
<dbReference type="GO" id="GO:0006465">
    <property type="term" value="P:signal peptide processing"/>
    <property type="evidence" value="ECO:0007669"/>
    <property type="project" value="InterPro"/>
</dbReference>
<comment type="subcellular location">
    <subcellularLocation>
        <location evidence="1">Cell membrane</location>
        <topology evidence="1">Single-pass type II membrane protein</topology>
    </subcellularLocation>
    <subcellularLocation>
        <location evidence="6">Membrane</location>
        <topology evidence="6">Single-pass type II membrane protein</topology>
    </subcellularLocation>
</comment>
<accession>A0A926NBU6</accession>
<keyword evidence="4 6" id="KW-0378">Hydrolase</keyword>
<dbReference type="NCBIfam" id="TIGR02227">
    <property type="entry name" value="sigpep_I_bact"/>
    <property type="match status" value="1"/>
</dbReference>
<evidence type="ECO:0000256" key="5">
    <source>
        <dbReference type="PIRSR" id="PIRSR600223-1"/>
    </source>
</evidence>
<dbReference type="RefSeq" id="WP_191140792.1">
    <property type="nucleotide sequence ID" value="NZ_JACXAG020000008.1"/>
</dbReference>
<dbReference type="PANTHER" id="PTHR43390">
    <property type="entry name" value="SIGNAL PEPTIDASE I"/>
    <property type="match status" value="1"/>
</dbReference>
<sequence>MKLKIGKLSIWLICFAFAVLFAYSVNQYGFALSIVNGTSMQPTLHDGDRLLINRFKFLLDTPQVGDVVTFKDPSTEGRYLVKRVVGLAGDIIEIENGTLYRNGEKIAEQYIDTPIEDGNYGPKTVEFGTIFVMGDNRERYASRDSRYDSVGLIPYQLLDGKVEMILWRPSLSASL</sequence>
<dbReference type="GO" id="GO:0009003">
    <property type="term" value="F:signal peptidase activity"/>
    <property type="evidence" value="ECO:0007669"/>
    <property type="project" value="UniProtKB-EC"/>
</dbReference>
<dbReference type="SUPFAM" id="SSF51306">
    <property type="entry name" value="LexA/Signal peptidase"/>
    <property type="match status" value="1"/>
</dbReference>
<evidence type="ECO:0000256" key="1">
    <source>
        <dbReference type="ARBA" id="ARBA00004401"/>
    </source>
</evidence>
<dbReference type="Pfam" id="PF10502">
    <property type="entry name" value="Peptidase_S26"/>
    <property type="match status" value="1"/>
</dbReference>
<evidence type="ECO:0000259" key="7">
    <source>
        <dbReference type="Pfam" id="PF10502"/>
    </source>
</evidence>
<feature type="active site" evidence="5">
    <location>
        <position position="82"/>
    </location>
</feature>
<organism evidence="8 9">
    <name type="scientific">Polycladospora coralii</name>
    <dbReference type="NCBI Taxonomy" id="2771432"/>
    <lineage>
        <taxon>Bacteria</taxon>
        <taxon>Bacillati</taxon>
        <taxon>Bacillota</taxon>
        <taxon>Bacilli</taxon>
        <taxon>Bacillales</taxon>
        <taxon>Thermoactinomycetaceae</taxon>
        <taxon>Polycladospora</taxon>
    </lineage>
</organism>
<evidence type="ECO:0000256" key="4">
    <source>
        <dbReference type="ARBA" id="ARBA00022801"/>
    </source>
</evidence>
<evidence type="ECO:0000256" key="3">
    <source>
        <dbReference type="ARBA" id="ARBA00022670"/>
    </source>
</evidence>
<dbReference type="InterPro" id="IPR019756">
    <property type="entry name" value="Pept_S26A_signal_pept_1_Ser-AS"/>
</dbReference>
<dbReference type="PRINTS" id="PR00727">
    <property type="entry name" value="LEADERPTASE"/>
</dbReference>
<dbReference type="GO" id="GO:0004252">
    <property type="term" value="F:serine-type endopeptidase activity"/>
    <property type="evidence" value="ECO:0007669"/>
    <property type="project" value="InterPro"/>
</dbReference>
<proteinExistence type="inferred from homology"/>
<keyword evidence="3 6" id="KW-0645">Protease</keyword>
<keyword evidence="9" id="KW-1185">Reference proteome</keyword>